<sequence>MSSKVPTSQGPSSLPPSVFTLPQTAQLEALYTIIRDKNTRRGDFLFYSDRIIRLLVEEGLNHLPVVPKTIETPTGCSYEGVGFEGKICGVSILRAGEAMEAGLREVCRSVRIGKILIQRDEETAQPKLFYSKFPPDIAQRYVLLLDPMLATGGSAMKAIEVLMEHGVPEDRIIFINLISSPEGLNTFCKKYPLVRVVSPPQKGIPCILLTQRPP</sequence>
<reference evidence="1 2" key="1">
    <citation type="journal article" date="2021" name="Appl. Environ. Microbiol.">
        <title>Genetic linkage and physical mapping for an oyster mushroom Pleurotus cornucopiae and QTL analysis for the trait cap color.</title>
        <authorList>
            <person name="Zhang Y."/>
            <person name="Gao W."/>
            <person name="Sonnenberg A."/>
            <person name="Chen Q."/>
            <person name="Zhang J."/>
            <person name="Huang C."/>
        </authorList>
    </citation>
    <scope>NUCLEOTIDE SEQUENCE [LARGE SCALE GENOMIC DNA]</scope>
    <source>
        <strain evidence="1">CCMSSC00406</strain>
    </source>
</reference>
<evidence type="ECO:0000313" key="1">
    <source>
        <dbReference type="EMBL" id="KAG9219419.1"/>
    </source>
</evidence>
<dbReference type="EMBL" id="WQMT02000009">
    <property type="protein sequence ID" value="KAG9219419.1"/>
    <property type="molecule type" value="Genomic_DNA"/>
</dbReference>
<comment type="caution">
    <text evidence="1">The sequence shown here is derived from an EMBL/GenBank/DDBJ whole genome shotgun (WGS) entry which is preliminary data.</text>
</comment>
<keyword evidence="2" id="KW-1185">Reference proteome</keyword>
<evidence type="ECO:0000313" key="2">
    <source>
        <dbReference type="Proteomes" id="UP000824881"/>
    </source>
</evidence>
<accession>A0ACB7IMM3</accession>
<name>A0ACB7IMM3_PLECO</name>
<gene>
    <name evidence="1" type="ORF">CCMSSC00406_0005313</name>
</gene>
<dbReference type="Proteomes" id="UP000824881">
    <property type="component" value="Unassembled WGS sequence"/>
</dbReference>
<organism evidence="1 2">
    <name type="scientific">Pleurotus cornucopiae</name>
    <name type="common">Cornucopia mushroom</name>
    <dbReference type="NCBI Taxonomy" id="5321"/>
    <lineage>
        <taxon>Eukaryota</taxon>
        <taxon>Fungi</taxon>
        <taxon>Dikarya</taxon>
        <taxon>Basidiomycota</taxon>
        <taxon>Agaricomycotina</taxon>
        <taxon>Agaricomycetes</taxon>
        <taxon>Agaricomycetidae</taxon>
        <taxon>Agaricales</taxon>
        <taxon>Pleurotineae</taxon>
        <taxon>Pleurotaceae</taxon>
        <taxon>Pleurotus</taxon>
    </lineage>
</organism>
<proteinExistence type="predicted"/>
<protein>
    <submittedName>
        <fullName evidence="1">Uncharacterized protein</fullName>
    </submittedName>
</protein>